<organism evidence="4 5">
    <name type="scientific">Pseudomassariella vexata</name>
    <dbReference type="NCBI Taxonomy" id="1141098"/>
    <lineage>
        <taxon>Eukaryota</taxon>
        <taxon>Fungi</taxon>
        <taxon>Dikarya</taxon>
        <taxon>Ascomycota</taxon>
        <taxon>Pezizomycotina</taxon>
        <taxon>Sordariomycetes</taxon>
        <taxon>Xylariomycetidae</taxon>
        <taxon>Amphisphaeriales</taxon>
        <taxon>Pseudomassariaceae</taxon>
        <taxon>Pseudomassariella</taxon>
    </lineage>
</organism>
<gene>
    <name evidence="4" type="ORF">BCR38DRAFT_431693</name>
</gene>
<reference evidence="4 5" key="1">
    <citation type="submission" date="2016-07" db="EMBL/GenBank/DDBJ databases">
        <title>Pervasive Adenine N6-methylation of Active Genes in Fungi.</title>
        <authorList>
            <consortium name="DOE Joint Genome Institute"/>
            <person name="Mondo S.J."/>
            <person name="Dannebaum R.O."/>
            <person name="Kuo R.C."/>
            <person name="Labutti K."/>
            <person name="Haridas S."/>
            <person name="Kuo A."/>
            <person name="Salamov A."/>
            <person name="Ahrendt S.R."/>
            <person name="Lipzen A."/>
            <person name="Sullivan W."/>
            <person name="Andreopoulos W.B."/>
            <person name="Clum A."/>
            <person name="Lindquist E."/>
            <person name="Daum C."/>
            <person name="Ramamoorthy G.K."/>
            <person name="Gryganskyi A."/>
            <person name="Culley D."/>
            <person name="Magnuson J.K."/>
            <person name="James T.Y."/>
            <person name="O'Malley M.A."/>
            <person name="Stajich J.E."/>
            <person name="Spatafora J.W."/>
            <person name="Visel A."/>
            <person name="Grigoriev I.V."/>
        </authorList>
    </citation>
    <scope>NUCLEOTIDE SEQUENCE [LARGE SCALE GENOMIC DNA]</scope>
    <source>
        <strain evidence="4 5">CBS 129021</strain>
    </source>
</reference>
<keyword evidence="1" id="KW-0808">Transferase</keyword>
<name>A0A1Y2E123_9PEZI</name>
<dbReference type="SUPFAM" id="SSF56214">
    <property type="entry name" value="4'-phosphopantetheinyl transferase"/>
    <property type="match status" value="1"/>
</dbReference>
<feature type="compositionally biased region" description="Polar residues" evidence="2">
    <location>
        <begin position="144"/>
        <end position="154"/>
    </location>
</feature>
<sequence length="197" mass="21884">MVNRSFQFPLGIGTDICKISRIYNILASKQGPKFVNKLLTEQERQQPRSQQILNDAFSVMHDQMKSLDQPFVFRFTRSEQERFIPALQKAAEFIAGRFAAKEAAIKAHTSRKLSFHSIEIRRQALAEPESTMADLRGEDGAASEPQTSEQQLSSGPPIAVIRGRKDGDKDQVALLSISHDGDYATAVCLAYLGENAS</sequence>
<dbReference type="Gene3D" id="3.90.470.20">
    <property type="entry name" value="4'-phosphopantetheinyl transferase domain"/>
    <property type="match status" value="1"/>
</dbReference>
<protein>
    <recommendedName>
        <fullName evidence="3">4'-phosphopantetheinyl transferase domain-containing protein</fullName>
    </recommendedName>
</protein>
<dbReference type="InterPro" id="IPR002582">
    <property type="entry name" value="ACPS"/>
</dbReference>
<dbReference type="InterPro" id="IPR008278">
    <property type="entry name" value="4-PPantetheinyl_Trfase_dom"/>
</dbReference>
<dbReference type="AlphaFoldDB" id="A0A1Y2E123"/>
<evidence type="ECO:0000313" key="5">
    <source>
        <dbReference type="Proteomes" id="UP000193689"/>
    </source>
</evidence>
<dbReference type="RefSeq" id="XP_040716188.1">
    <property type="nucleotide sequence ID" value="XM_040860119.1"/>
</dbReference>
<evidence type="ECO:0000259" key="3">
    <source>
        <dbReference type="Pfam" id="PF01648"/>
    </source>
</evidence>
<dbReference type="Pfam" id="PF01648">
    <property type="entry name" value="ACPS"/>
    <property type="match status" value="1"/>
</dbReference>
<dbReference type="HAMAP" id="MF_00101">
    <property type="entry name" value="AcpS"/>
    <property type="match status" value="1"/>
</dbReference>
<feature type="region of interest" description="Disordered" evidence="2">
    <location>
        <begin position="136"/>
        <end position="163"/>
    </location>
</feature>
<dbReference type="GeneID" id="63776331"/>
<keyword evidence="5" id="KW-1185">Reference proteome</keyword>
<comment type="caution">
    <text evidence="4">The sequence shown here is derived from an EMBL/GenBank/DDBJ whole genome shotgun (WGS) entry which is preliminary data.</text>
</comment>
<dbReference type="GO" id="GO:0006633">
    <property type="term" value="P:fatty acid biosynthetic process"/>
    <property type="evidence" value="ECO:0007669"/>
    <property type="project" value="InterPro"/>
</dbReference>
<proteinExistence type="inferred from homology"/>
<evidence type="ECO:0000256" key="2">
    <source>
        <dbReference type="SAM" id="MobiDB-lite"/>
    </source>
</evidence>
<dbReference type="GO" id="GO:0000287">
    <property type="term" value="F:magnesium ion binding"/>
    <property type="evidence" value="ECO:0007669"/>
    <property type="project" value="InterPro"/>
</dbReference>
<dbReference type="OrthoDB" id="15433at2759"/>
<evidence type="ECO:0000313" key="4">
    <source>
        <dbReference type="EMBL" id="ORY65036.1"/>
    </source>
</evidence>
<feature type="domain" description="4'-phosphopantetheinyl transferase" evidence="3">
    <location>
        <begin position="75"/>
        <end position="133"/>
    </location>
</feature>
<evidence type="ECO:0000256" key="1">
    <source>
        <dbReference type="ARBA" id="ARBA00022679"/>
    </source>
</evidence>
<dbReference type="Proteomes" id="UP000193689">
    <property type="component" value="Unassembled WGS sequence"/>
</dbReference>
<accession>A0A1Y2E123</accession>
<dbReference type="InterPro" id="IPR037143">
    <property type="entry name" value="4-PPantetheinyl_Trfase_dom_sf"/>
</dbReference>
<dbReference type="GO" id="GO:0008897">
    <property type="term" value="F:holo-[acyl-carrier-protein] synthase activity"/>
    <property type="evidence" value="ECO:0007669"/>
    <property type="project" value="InterPro"/>
</dbReference>
<dbReference type="EMBL" id="MCFJ01000006">
    <property type="protein sequence ID" value="ORY65036.1"/>
    <property type="molecule type" value="Genomic_DNA"/>
</dbReference>
<dbReference type="InParanoid" id="A0A1Y2E123"/>